<dbReference type="Gene3D" id="2.115.10.20">
    <property type="entry name" value="Glycosyl hydrolase domain, family 43"/>
    <property type="match status" value="3"/>
</dbReference>
<dbReference type="Pfam" id="PF00251">
    <property type="entry name" value="Glyco_hydro_32N"/>
    <property type="match status" value="1"/>
</dbReference>
<feature type="domain" description="Glycosyl hydrolase family 32 N-terminal" evidence="5">
    <location>
        <begin position="178"/>
        <end position="318"/>
    </location>
</feature>
<comment type="similarity">
    <text evidence="1">Belongs to the glycosyl hydrolase 32 family.</text>
</comment>
<dbReference type="RefSeq" id="WP_274154281.1">
    <property type="nucleotide sequence ID" value="NZ_CP117812.1"/>
</dbReference>
<dbReference type="EMBL" id="CP117812">
    <property type="protein sequence ID" value="WDE99426.1"/>
    <property type="molecule type" value="Genomic_DNA"/>
</dbReference>
<dbReference type="InterPro" id="IPR013148">
    <property type="entry name" value="Glyco_hydro_32_N"/>
</dbReference>
<organism evidence="6 7">
    <name type="scientific">Lentisphaera profundi</name>
    <dbReference type="NCBI Taxonomy" id="1658616"/>
    <lineage>
        <taxon>Bacteria</taxon>
        <taxon>Pseudomonadati</taxon>
        <taxon>Lentisphaerota</taxon>
        <taxon>Lentisphaeria</taxon>
        <taxon>Lentisphaerales</taxon>
        <taxon>Lentisphaeraceae</taxon>
        <taxon>Lentisphaera</taxon>
    </lineage>
</organism>
<dbReference type="InterPro" id="IPR023296">
    <property type="entry name" value="Glyco_hydro_beta-prop_sf"/>
</dbReference>
<protein>
    <recommendedName>
        <fullName evidence="5">Glycosyl hydrolase family 32 N-terminal domain-containing protein</fullName>
    </recommendedName>
</protein>
<evidence type="ECO:0000256" key="3">
    <source>
        <dbReference type="ARBA" id="ARBA00023295"/>
    </source>
</evidence>
<dbReference type="Proteomes" id="UP001214250">
    <property type="component" value="Chromosome 2"/>
</dbReference>
<gene>
    <name evidence="6" type="ORF">PQO03_16435</name>
</gene>
<feature type="signal peptide" evidence="4">
    <location>
        <begin position="1"/>
        <end position="26"/>
    </location>
</feature>
<evidence type="ECO:0000256" key="2">
    <source>
        <dbReference type="ARBA" id="ARBA00022801"/>
    </source>
</evidence>
<evidence type="ECO:0000256" key="1">
    <source>
        <dbReference type="ARBA" id="ARBA00009902"/>
    </source>
</evidence>
<evidence type="ECO:0000256" key="4">
    <source>
        <dbReference type="SAM" id="SignalP"/>
    </source>
</evidence>
<keyword evidence="3" id="KW-0326">Glycosidase</keyword>
<reference evidence="6 7" key="1">
    <citation type="submission" date="2023-02" db="EMBL/GenBank/DDBJ databases">
        <title>Genome sequence of Lentisphaera profundi SAORIC-696.</title>
        <authorList>
            <person name="Kim e."/>
            <person name="Cho J.-C."/>
            <person name="Choi A."/>
            <person name="Kang I."/>
        </authorList>
    </citation>
    <scope>NUCLEOTIDE SEQUENCE [LARGE SCALE GENOMIC DNA]</scope>
    <source>
        <strain evidence="6 7">SAORIC-696</strain>
    </source>
</reference>
<feature type="chain" id="PRO_5046683593" description="Glycosyl hydrolase family 32 N-terminal domain-containing protein" evidence="4">
    <location>
        <begin position="27"/>
        <end position="372"/>
    </location>
</feature>
<dbReference type="SUPFAM" id="SSF75005">
    <property type="entry name" value="Arabinanase/levansucrase/invertase"/>
    <property type="match status" value="2"/>
</dbReference>
<dbReference type="PANTHER" id="PTHR35279">
    <property type="match status" value="1"/>
</dbReference>
<keyword evidence="4" id="KW-0732">Signal</keyword>
<proteinExistence type="inferred from homology"/>
<keyword evidence="2" id="KW-0378">Hydrolase</keyword>
<sequence>MRISKSRIQLLYSIIISLSLVNMASAQRIDGSQEISLETVKKWSAPYRGWHYHPKHVIPKKPNINGFEKVNKTDVPTIFQRPGDPKWYMSFIGFDGKGYQSFLAESDDLVHWSQMRLAMGYGKKGEFDYGGRVLGAYLYEDYGIKARRTLKKKDGKFWSLYGAYAKQGAYEIDPGYEGVASSKDGINWQRAKDQYILSIHEPDVGEWEKDCIYMPWLVEHEGLFYNFYNAKKMPQWIEQIGLAKSTDLLNWKRYPNNPVLRVRPKGYDEKFCADGKVFRDGDHWVMFYFGVGRGHAHIMVAFSRDLHHWVADPEPLYKAGGHPSGLDRNHAHKISLVWNPKNETYYLFYNAVGNKGRGIGLITSKPLSPSKK</sequence>
<keyword evidence="7" id="KW-1185">Reference proteome</keyword>
<evidence type="ECO:0000313" key="7">
    <source>
        <dbReference type="Proteomes" id="UP001214250"/>
    </source>
</evidence>
<evidence type="ECO:0000259" key="5">
    <source>
        <dbReference type="Pfam" id="PF00251"/>
    </source>
</evidence>
<dbReference type="PANTHER" id="PTHR35279:SF1">
    <property type="entry name" value="ARABINANASE_LEVANSUCRASE_INVERTASE"/>
    <property type="match status" value="1"/>
</dbReference>
<accession>A0ABY7VYS2</accession>
<name>A0ABY7VYS2_9BACT</name>
<evidence type="ECO:0000313" key="6">
    <source>
        <dbReference type="EMBL" id="WDE99426.1"/>
    </source>
</evidence>